<dbReference type="EMBL" id="CAFBPD010000126">
    <property type="protein sequence ID" value="CAB5009502.1"/>
    <property type="molecule type" value="Genomic_DNA"/>
</dbReference>
<dbReference type="Pfam" id="PF05973">
    <property type="entry name" value="Gp49"/>
    <property type="match status" value="1"/>
</dbReference>
<evidence type="ECO:0000313" key="2">
    <source>
        <dbReference type="EMBL" id="CAB5009502.1"/>
    </source>
</evidence>
<protein>
    <submittedName>
        <fullName evidence="2">Unannotated protein</fullName>
    </submittedName>
</protein>
<organism evidence="2">
    <name type="scientific">freshwater metagenome</name>
    <dbReference type="NCBI Taxonomy" id="449393"/>
    <lineage>
        <taxon>unclassified sequences</taxon>
        <taxon>metagenomes</taxon>
        <taxon>ecological metagenomes</taxon>
    </lineage>
</organism>
<proteinExistence type="predicted"/>
<dbReference type="InterPro" id="IPR009241">
    <property type="entry name" value="HigB-like"/>
</dbReference>
<gene>
    <name evidence="1" type="ORF">UFOPK2786_00681</name>
    <name evidence="2" type="ORF">UFOPK4061_00797</name>
</gene>
<evidence type="ECO:0000313" key="1">
    <source>
        <dbReference type="EMBL" id="CAB4739298.1"/>
    </source>
</evidence>
<reference evidence="2" key="1">
    <citation type="submission" date="2020-05" db="EMBL/GenBank/DDBJ databases">
        <authorList>
            <person name="Chiriac C."/>
            <person name="Salcher M."/>
            <person name="Ghai R."/>
            <person name="Kavagutti S V."/>
        </authorList>
    </citation>
    <scope>NUCLEOTIDE SEQUENCE</scope>
</reference>
<accession>A0A6J7Q4P7</accession>
<dbReference type="AlphaFoldDB" id="A0A6J7Q4P7"/>
<dbReference type="EMBL" id="CAEZYW010000084">
    <property type="protein sequence ID" value="CAB4739298.1"/>
    <property type="molecule type" value="Genomic_DNA"/>
</dbReference>
<name>A0A6J7Q4P7_9ZZZZ</name>
<sequence>MLFIDEAATERLSLPASERNALLHAVEKLEAFGPSLGFPHSSAVQGFPGLRELRPRAGRSPWRAMYQRVGDVFVIAAIGPEAQVDHRRFTRASRLAVARIAELEED</sequence>